<name>T1FPS5_HELRO</name>
<reference evidence="2 4" key="2">
    <citation type="journal article" date="2013" name="Nature">
        <title>Insights into bilaterian evolution from three spiralian genomes.</title>
        <authorList>
            <person name="Simakov O."/>
            <person name="Marletaz F."/>
            <person name="Cho S.J."/>
            <person name="Edsinger-Gonzales E."/>
            <person name="Havlak P."/>
            <person name="Hellsten U."/>
            <person name="Kuo D.H."/>
            <person name="Larsson T."/>
            <person name="Lv J."/>
            <person name="Arendt D."/>
            <person name="Savage R."/>
            <person name="Osoegawa K."/>
            <person name="de Jong P."/>
            <person name="Grimwood J."/>
            <person name="Chapman J.A."/>
            <person name="Shapiro H."/>
            <person name="Aerts A."/>
            <person name="Otillar R.P."/>
            <person name="Terry A.Y."/>
            <person name="Boore J.L."/>
            <person name="Grigoriev I.V."/>
            <person name="Lindberg D.R."/>
            <person name="Seaver E.C."/>
            <person name="Weisblat D.A."/>
            <person name="Putnam N.H."/>
            <person name="Rokhsar D.S."/>
        </authorList>
    </citation>
    <scope>NUCLEOTIDE SEQUENCE</scope>
</reference>
<evidence type="ECO:0000313" key="3">
    <source>
        <dbReference type="EnsemblMetazoa" id="HelroP188224"/>
    </source>
</evidence>
<dbReference type="RefSeq" id="XP_009015275.1">
    <property type="nucleotide sequence ID" value="XM_009017027.1"/>
</dbReference>
<organism evidence="3 4">
    <name type="scientific">Helobdella robusta</name>
    <name type="common">Californian leech</name>
    <dbReference type="NCBI Taxonomy" id="6412"/>
    <lineage>
        <taxon>Eukaryota</taxon>
        <taxon>Metazoa</taxon>
        <taxon>Spiralia</taxon>
        <taxon>Lophotrochozoa</taxon>
        <taxon>Annelida</taxon>
        <taxon>Clitellata</taxon>
        <taxon>Hirudinea</taxon>
        <taxon>Rhynchobdellida</taxon>
        <taxon>Glossiphoniidae</taxon>
        <taxon>Helobdella</taxon>
    </lineage>
</organism>
<protein>
    <submittedName>
        <fullName evidence="2 3">Uncharacterized protein</fullName>
    </submittedName>
</protein>
<dbReference type="InParanoid" id="T1FPS5"/>
<feature type="transmembrane region" description="Helical" evidence="1">
    <location>
        <begin position="62"/>
        <end position="84"/>
    </location>
</feature>
<reference evidence="3" key="3">
    <citation type="submission" date="2015-06" db="UniProtKB">
        <authorList>
            <consortium name="EnsemblMetazoa"/>
        </authorList>
    </citation>
    <scope>IDENTIFICATION</scope>
</reference>
<gene>
    <name evidence="3" type="primary">20210822</name>
    <name evidence="2" type="ORF">HELRODRAFT_188224</name>
</gene>
<dbReference type="InterPro" id="IPR030417">
    <property type="entry name" value="MS4A"/>
</dbReference>
<dbReference type="PANTHER" id="PTHR23320:SF165">
    <property type="entry name" value="MARVEL DOMAIN-CONTAINING PROTEIN"/>
    <property type="match status" value="1"/>
</dbReference>
<keyword evidence="4" id="KW-1185">Reference proteome</keyword>
<accession>T1FPS5</accession>
<reference evidence="4" key="1">
    <citation type="submission" date="2012-12" db="EMBL/GenBank/DDBJ databases">
        <authorList>
            <person name="Hellsten U."/>
            <person name="Grimwood J."/>
            <person name="Chapman J.A."/>
            <person name="Shapiro H."/>
            <person name="Aerts A."/>
            <person name="Otillar R.P."/>
            <person name="Terry A.Y."/>
            <person name="Boore J.L."/>
            <person name="Simakov O."/>
            <person name="Marletaz F."/>
            <person name="Cho S.-J."/>
            <person name="Edsinger-Gonzales E."/>
            <person name="Havlak P."/>
            <person name="Kuo D.-H."/>
            <person name="Larsson T."/>
            <person name="Lv J."/>
            <person name="Arendt D."/>
            <person name="Savage R."/>
            <person name="Osoegawa K."/>
            <person name="de Jong P."/>
            <person name="Lindberg D.R."/>
            <person name="Seaver E.C."/>
            <person name="Weisblat D.A."/>
            <person name="Putnam N.H."/>
            <person name="Grigoriev I.V."/>
            <person name="Rokhsar D.S."/>
        </authorList>
    </citation>
    <scope>NUCLEOTIDE SEQUENCE</scope>
</reference>
<dbReference type="EMBL" id="KB096324">
    <property type="protein sequence ID" value="ESO05907.1"/>
    <property type="molecule type" value="Genomic_DNA"/>
</dbReference>
<dbReference type="KEGG" id="hro:HELRODRAFT_188224"/>
<dbReference type="CTD" id="20210822"/>
<keyword evidence="1" id="KW-0472">Membrane</keyword>
<dbReference type="HOGENOM" id="CLU_1039287_0_0_1"/>
<evidence type="ECO:0000313" key="2">
    <source>
        <dbReference type="EMBL" id="ESO05907.1"/>
    </source>
</evidence>
<keyword evidence="1" id="KW-0812">Transmembrane</keyword>
<dbReference type="GeneID" id="20210822"/>
<dbReference type="EnsemblMetazoa" id="HelroT188224">
    <property type="protein sequence ID" value="HelroP188224"/>
    <property type="gene ID" value="HelroG188224"/>
</dbReference>
<feature type="transmembrane region" description="Helical" evidence="1">
    <location>
        <begin position="32"/>
        <end position="56"/>
    </location>
</feature>
<keyword evidence="1" id="KW-1133">Transmembrane helix</keyword>
<dbReference type="EMBL" id="AMQM01000462">
    <property type="status" value="NOT_ANNOTATED_CDS"/>
    <property type="molecule type" value="Genomic_DNA"/>
</dbReference>
<sequence length="268" mass="29458">MIFLFAIMSTAKREDFGTPTGGFDYLEETKSVAFIVFGAILILFGGLSAALGIGAVCTLASGYYIGYGIWCGILICIAGVFCVFTGYKKNAFIIVTTCVSCTMTCFIAIVQIGIAITAADNDSVGVRQNLQTIRLQDGYLDYDIYYQRNNPYKYLCSGPNTPFTWKTAWGPVDVLLILSGFAVLGISMAAAIMSCIAANKGIRIIKTLNLLTVDCDQFAFEHGHHNSIARHFNHYYTIMPTVRAPNRVSNVQPNVFDELVFIYPDFKS</sequence>
<dbReference type="Proteomes" id="UP000015101">
    <property type="component" value="Unassembled WGS sequence"/>
</dbReference>
<evidence type="ECO:0000313" key="4">
    <source>
        <dbReference type="Proteomes" id="UP000015101"/>
    </source>
</evidence>
<evidence type="ECO:0000256" key="1">
    <source>
        <dbReference type="SAM" id="Phobius"/>
    </source>
</evidence>
<dbReference type="PANTHER" id="PTHR23320">
    <property type="entry name" value="MEMBRANE-SPANNING 4-DOMAINS SUBFAMILY A MS4A -RELATED"/>
    <property type="match status" value="1"/>
</dbReference>
<feature type="transmembrane region" description="Helical" evidence="1">
    <location>
        <begin position="91"/>
        <end position="116"/>
    </location>
</feature>
<dbReference type="AlphaFoldDB" id="T1FPS5"/>
<feature type="transmembrane region" description="Helical" evidence="1">
    <location>
        <begin position="174"/>
        <end position="198"/>
    </location>
</feature>
<proteinExistence type="predicted"/>